<dbReference type="AlphaFoldDB" id="A0A414L7Z8"/>
<evidence type="ECO:0000313" key="2">
    <source>
        <dbReference type="EMBL" id="RHE90738.1"/>
    </source>
</evidence>
<keyword evidence="1" id="KW-0472">Membrane</keyword>
<comment type="caution">
    <text evidence="2">The sequence shown here is derived from an EMBL/GenBank/DDBJ whole genome shotgun (WGS) entry which is preliminary data.</text>
</comment>
<proteinExistence type="predicted"/>
<organism evidence="2 3">
    <name type="scientific">Bacteroides intestinalis</name>
    <dbReference type="NCBI Taxonomy" id="329854"/>
    <lineage>
        <taxon>Bacteria</taxon>
        <taxon>Pseudomonadati</taxon>
        <taxon>Bacteroidota</taxon>
        <taxon>Bacteroidia</taxon>
        <taxon>Bacteroidales</taxon>
        <taxon>Bacteroidaceae</taxon>
        <taxon>Bacteroides</taxon>
    </lineage>
</organism>
<keyword evidence="1" id="KW-0812">Transmembrane</keyword>
<name>A0A414L7Z8_9BACE</name>
<dbReference type="Proteomes" id="UP000285650">
    <property type="component" value="Unassembled WGS sequence"/>
</dbReference>
<sequence>MRQRYFFMLNYYKNLEKKYQFVRLILLGCYYILIQKLSIDIADNQGMSFLFRFMSDICFDE</sequence>
<feature type="transmembrane region" description="Helical" evidence="1">
    <location>
        <begin position="21"/>
        <end position="39"/>
    </location>
</feature>
<gene>
    <name evidence="2" type="ORF">DW712_14270</name>
</gene>
<keyword evidence="1" id="KW-1133">Transmembrane helix</keyword>
<reference evidence="2 3" key="1">
    <citation type="submission" date="2018-08" db="EMBL/GenBank/DDBJ databases">
        <title>A genome reference for cultivated species of the human gut microbiota.</title>
        <authorList>
            <person name="Zou Y."/>
            <person name="Xue W."/>
            <person name="Luo G."/>
        </authorList>
    </citation>
    <scope>NUCLEOTIDE SEQUENCE [LARGE SCALE GENOMIC DNA]</scope>
    <source>
        <strain evidence="2 3">AM27-17</strain>
    </source>
</reference>
<evidence type="ECO:0000256" key="1">
    <source>
        <dbReference type="SAM" id="Phobius"/>
    </source>
</evidence>
<protein>
    <submittedName>
        <fullName evidence="2">Uncharacterized protein</fullName>
    </submittedName>
</protein>
<accession>A0A414L7Z8</accession>
<dbReference type="EMBL" id="QSKV01000009">
    <property type="protein sequence ID" value="RHE90738.1"/>
    <property type="molecule type" value="Genomic_DNA"/>
</dbReference>
<evidence type="ECO:0000313" key="3">
    <source>
        <dbReference type="Proteomes" id="UP000285650"/>
    </source>
</evidence>